<evidence type="ECO:0000313" key="1">
    <source>
        <dbReference type="EMBL" id="ECT9425865.1"/>
    </source>
</evidence>
<dbReference type="EMBL" id="AAKOJA010000006">
    <property type="protein sequence ID" value="ECT9425865.1"/>
    <property type="molecule type" value="Genomic_DNA"/>
</dbReference>
<organism evidence="2">
    <name type="scientific">Salmonella enterica</name>
    <name type="common">Salmonella choleraesuis</name>
    <dbReference type="NCBI Taxonomy" id="28901"/>
    <lineage>
        <taxon>Bacteria</taxon>
        <taxon>Pseudomonadati</taxon>
        <taxon>Pseudomonadota</taxon>
        <taxon>Gammaproteobacteria</taxon>
        <taxon>Enterobacterales</taxon>
        <taxon>Enterobacteriaceae</taxon>
        <taxon>Salmonella</taxon>
    </lineage>
</organism>
<dbReference type="RefSeq" id="WP_000997159.1">
    <property type="nucleotide sequence ID" value="NZ_CP079839.1"/>
</dbReference>
<protein>
    <submittedName>
        <fullName evidence="2">DUF2612 domain-containing protein</fullName>
    </submittedName>
</protein>
<dbReference type="Pfam" id="PF11041">
    <property type="entry name" value="Phage_Wedge1"/>
    <property type="match status" value="1"/>
</dbReference>
<dbReference type="AlphaFoldDB" id="A0A3I5ES16"/>
<comment type="caution">
    <text evidence="2">The sequence shown here is derived from an EMBL/GenBank/DDBJ whole genome shotgun (WGS) entry which is preliminary data.</text>
</comment>
<evidence type="ECO:0000313" key="2">
    <source>
        <dbReference type="EMBL" id="MER44784.1"/>
    </source>
</evidence>
<proteinExistence type="predicted"/>
<name>A0A3I5ES16_SALER</name>
<dbReference type="Proteomes" id="UP000885414">
    <property type="component" value="Unassembled WGS sequence"/>
</dbReference>
<evidence type="ECO:0000313" key="3">
    <source>
        <dbReference type="EMBL" id="MIV64065.1"/>
    </source>
</evidence>
<gene>
    <name evidence="3" type="ORF">BA086_13450</name>
    <name evidence="1" type="ORF">CG587_15250</name>
    <name evidence="2" type="ORF">ED033_21180</name>
</gene>
<sequence>MNDDIINRYTLMLIKQYWEKPKAKSEIQAMLRHWQIIADFIRNPDNFDLDQVTGYRLDVIGRIIGLARSVPEVIAKIFFGFDGHINSAGFSSKSDVSFIGAPFFRKFAPAYGDYQLGDNEYRRFLKVKIAKNAASSTISSDDRVSLQEVIQAAFNGEAYVTDRKDMTLALNISPKVPPEELRLIVQLGLLPRPAGVRYDYFYQVTPGLTFGFSRNPAARGFASKFNAASQGGFFSRKIHV</sequence>
<dbReference type="InterPro" id="IPR021283">
    <property type="entry name" value="Phage_Wedge1"/>
</dbReference>
<reference evidence="3" key="1">
    <citation type="submission" date="2018-07" db="EMBL/GenBank/DDBJ databases">
        <authorList>
            <consortium name="GenomeTrakr network: Whole genome sequencing for foodborne pathogen traceback"/>
        </authorList>
    </citation>
    <scope>NUCLEOTIDE SEQUENCE [LARGE SCALE GENOMIC DNA]</scope>
    <source>
        <strain evidence="3">FDA00010322</strain>
    </source>
</reference>
<dbReference type="EMBL" id="RMEA01000091">
    <property type="protein sequence ID" value="MER44784.1"/>
    <property type="molecule type" value="Genomic_DNA"/>
</dbReference>
<dbReference type="Proteomes" id="UP000885379">
    <property type="component" value="Unassembled WGS sequence"/>
</dbReference>
<dbReference type="Proteomes" id="UP000839904">
    <property type="component" value="Unassembled WGS sequence"/>
</dbReference>
<reference evidence="2" key="2">
    <citation type="submission" date="2018-10" db="EMBL/GenBank/DDBJ databases">
        <authorList>
            <consortium name="PulseNet: The National Subtyping Network for Foodborne Disease Surveillance"/>
            <person name="Tarr C.L."/>
            <person name="Trees E."/>
            <person name="Katz L.S."/>
            <person name="Carleton-Romer H.A."/>
            <person name="Stroika S."/>
            <person name="Kucerova Z."/>
            <person name="Roache K.F."/>
            <person name="Sabol A.L."/>
            <person name="Besser J."/>
            <person name="Gerner-Smidt P."/>
        </authorList>
    </citation>
    <scope>NUCLEOTIDE SEQUENCE [LARGE SCALE GENOMIC DNA]</scope>
    <source>
        <strain evidence="1">PNUSAS018503</strain>
        <strain evidence="2">PNUSAS057480</strain>
    </source>
</reference>
<accession>A0A3I5ES16</accession>
<dbReference type="EMBL" id="RSUZ01000013">
    <property type="protein sequence ID" value="MIV64065.1"/>
    <property type="molecule type" value="Genomic_DNA"/>
</dbReference>